<protein>
    <recommendedName>
        <fullName evidence="4">CBM-cenC domain-containing protein</fullName>
    </recommendedName>
</protein>
<feature type="chain" id="PRO_5036988630" description="CBM-cenC domain-containing protein" evidence="1">
    <location>
        <begin position="23"/>
        <end position="1028"/>
    </location>
</feature>
<dbReference type="Proteomes" id="UP000653797">
    <property type="component" value="Unassembled WGS sequence"/>
</dbReference>
<evidence type="ECO:0000256" key="1">
    <source>
        <dbReference type="SAM" id="SignalP"/>
    </source>
</evidence>
<dbReference type="RefSeq" id="WP_191043122.1">
    <property type="nucleotide sequence ID" value="NZ_JACXAA010000023.1"/>
</dbReference>
<reference evidence="2" key="1">
    <citation type="submission" date="2020-09" db="EMBL/GenBank/DDBJ databases">
        <authorList>
            <person name="Kim M.K."/>
        </authorList>
    </citation>
    <scope>NUCLEOTIDE SEQUENCE</scope>
    <source>
        <strain evidence="2">BT704</strain>
    </source>
</reference>
<sequence>MKRKLYLSLVLLCITLAGYGQGSQINSTVRTYPGGYYGVYGQLTFNAGYVVTPRNSPTTSSVYFTSGSSWTAASDGSYVDGYAETQGKTGFTFPVGREVTTDANGNPSPAGNGSLRTAGFSAPTATASDRFQGAYWQTNPTNATLPSGAMPSANVGTGVQTVSTVEYWDINGAVPATLTLTWDATSALATLTSNTLSNLTVVGYNPSTSKWENLGAAAVSGSLSGTGTISTSVAAFAPNTYTAYTFGSLTTSATGVAYIYLHKNATDEDSSPDFPFTVTGPNSFTGSYSLNDQHPTNFVRDVGATGNGGLYAVAGNSGASYPVYYRAANSSIWTQLAGLSATRIDGGPDNANIHMNSGGNVYYYNGTTTTNLGSTNAVDVAFDKSGTNRVFYVNSSGQLFYQNATAASGSWTQATGITTQNIDVAPTGRVVSTGGTNYATVYISDFNGTNLVNLGNPTGSGVGDVAVGDDGIIYAIQNNIVYRYSGGYAAGGSWVAEPTSRLAARITGGNNGQMWITAGSGGNNTPSSIWSRTAANGFWIDDESVRTAGSNSVLIPVTPGTYSVTETTTSGWDLGAIDVYDPTNNSTANVVSGTTSVNVAAGEVVHLVYRNFQVTNFQVVNTCTGTPYLETFGTGSTTTLGGPLTGQTSYHYIGTSGVFVQDGYYMVASNSSQAAAGGTAFGSFNDHTTGDGTGRMMLINASYDKGEFFRRRFTGLLPGTAYSFSAWIMNLNNLSIKPNVQFQIIDPATKTVLATLATGDITTVGQWAQYQLQFTASQGDVDLVLRNNNIGGGGNDLALDDISFGLARPNQPQVSVTNGTCNAPASLTITAPTGVSLEYSLDGTNFQSSTVFSPVTPGSYSVTARYTNSVGCVSTPAAVTVTATACVPDLSPVIYARPSTIYGTTPITVVVDVIELLGTPTSGTVVVYLSKDAKVSLNYDMSATLINSRSVQNSAWTVDASSNSNYYILTTSNVVPAGDKLSFGFTGTLTPGATTGTVTMSTVIKGGGGGEVRVNNNVDADKIDYFQQ</sequence>
<keyword evidence="1" id="KW-0732">Signal</keyword>
<keyword evidence="3" id="KW-1185">Reference proteome</keyword>
<comment type="caution">
    <text evidence="2">The sequence shown here is derived from an EMBL/GenBank/DDBJ whole genome shotgun (WGS) entry which is preliminary data.</text>
</comment>
<gene>
    <name evidence="2" type="ORF">IC230_31810</name>
</gene>
<proteinExistence type="predicted"/>
<evidence type="ECO:0000313" key="2">
    <source>
        <dbReference type="EMBL" id="MBD2757499.1"/>
    </source>
</evidence>
<feature type="signal peptide" evidence="1">
    <location>
        <begin position="1"/>
        <end position="22"/>
    </location>
</feature>
<dbReference type="EMBL" id="JACXAA010000023">
    <property type="protein sequence ID" value="MBD2757499.1"/>
    <property type="molecule type" value="Genomic_DNA"/>
</dbReference>
<evidence type="ECO:0000313" key="3">
    <source>
        <dbReference type="Proteomes" id="UP000653797"/>
    </source>
</evidence>
<name>A0A927B8V7_9BACT</name>
<accession>A0A927B8V7</accession>
<organism evidence="2 3">
    <name type="scientific">Spirosoma validum</name>
    <dbReference type="NCBI Taxonomy" id="2771355"/>
    <lineage>
        <taxon>Bacteria</taxon>
        <taxon>Pseudomonadati</taxon>
        <taxon>Bacteroidota</taxon>
        <taxon>Cytophagia</taxon>
        <taxon>Cytophagales</taxon>
        <taxon>Cytophagaceae</taxon>
        <taxon>Spirosoma</taxon>
    </lineage>
</organism>
<evidence type="ECO:0008006" key="4">
    <source>
        <dbReference type="Google" id="ProtNLM"/>
    </source>
</evidence>
<dbReference type="AlphaFoldDB" id="A0A927B8V7"/>